<dbReference type="AlphaFoldDB" id="A0A9W7FK31"/>
<keyword evidence="2" id="KW-0812">Transmembrane</keyword>
<protein>
    <submittedName>
        <fullName evidence="3">Uncharacterized protein</fullName>
    </submittedName>
</protein>
<evidence type="ECO:0000256" key="1">
    <source>
        <dbReference type="SAM" id="MobiDB-lite"/>
    </source>
</evidence>
<keyword evidence="2" id="KW-0472">Membrane</keyword>
<dbReference type="Proteomes" id="UP001165122">
    <property type="component" value="Unassembled WGS sequence"/>
</dbReference>
<evidence type="ECO:0000313" key="4">
    <source>
        <dbReference type="Proteomes" id="UP001165122"/>
    </source>
</evidence>
<feature type="transmembrane region" description="Helical" evidence="2">
    <location>
        <begin position="305"/>
        <end position="326"/>
    </location>
</feature>
<comment type="caution">
    <text evidence="3">The sequence shown here is derived from an EMBL/GenBank/DDBJ whole genome shotgun (WGS) entry which is preliminary data.</text>
</comment>
<evidence type="ECO:0000256" key="2">
    <source>
        <dbReference type="SAM" id="Phobius"/>
    </source>
</evidence>
<feature type="region of interest" description="Disordered" evidence="1">
    <location>
        <begin position="1"/>
        <end position="29"/>
    </location>
</feature>
<keyword evidence="2" id="KW-1133">Transmembrane helix</keyword>
<accession>A0A9W7FK31</accession>
<feature type="transmembrane region" description="Helical" evidence="2">
    <location>
        <begin position="198"/>
        <end position="217"/>
    </location>
</feature>
<feature type="transmembrane region" description="Helical" evidence="2">
    <location>
        <begin position="270"/>
        <end position="293"/>
    </location>
</feature>
<reference evidence="4" key="1">
    <citation type="journal article" date="2023" name="Commun. Biol.">
        <title>Genome analysis of Parmales, the sister group of diatoms, reveals the evolutionary specialization of diatoms from phago-mixotrophs to photoautotrophs.</title>
        <authorList>
            <person name="Ban H."/>
            <person name="Sato S."/>
            <person name="Yoshikawa S."/>
            <person name="Yamada K."/>
            <person name="Nakamura Y."/>
            <person name="Ichinomiya M."/>
            <person name="Sato N."/>
            <person name="Blanc-Mathieu R."/>
            <person name="Endo H."/>
            <person name="Kuwata A."/>
            <person name="Ogata H."/>
        </authorList>
    </citation>
    <scope>NUCLEOTIDE SEQUENCE [LARGE SCALE GENOMIC DNA]</scope>
    <source>
        <strain evidence="4">NIES 3700</strain>
    </source>
</reference>
<keyword evidence="4" id="KW-1185">Reference proteome</keyword>
<organism evidence="3 4">
    <name type="scientific">Triparma laevis f. longispina</name>
    <dbReference type="NCBI Taxonomy" id="1714387"/>
    <lineage>
        <taxon>Eukaryota</taxon>
        <taxon>Sar</taxon>
        <taxon>Stramenopiles</taxon>
        <taxon>Ochrophyta</taxon>
        <taxon>Bolidophyceae</taxon>
        <taxon>Parmales</taxon>
        <taxon>Triparmaceae</taxon>
        <taxon>Triparma</taxon>
    </lineage>
</organism>
<sequence>MKKIPTTKTKAKPKKSKTQQLTGPRRAASPKITARWLKSVLDAKEIARPEEEIALWVRIMLAAGAQRLHELNTLSERAWSRIDLPVIVEDAVRSWLEGKYSNGKGAEEARSKAVVKRGGRAFDGVESLKGDEPIPEVEGEDEDEIEIDPYLDVELAKLVALDDIEDGRWRAAGGDPESCGANATLFKRLKTNPTVRQILASAIFILACVSVTFLYRFSMMIIGRDGDGGYNDVLHAHASSDGKLKSAAEAMLIESNLYDLNDNHPDQGEVTGLAALLTTPGWLIFMTCAFIAIKSAAAKACIPWMSAPLSFGIIVTSDYFINYIFIQQKLSDWEFWLMAVFDFIIY</sequence>
<name>A0A9W7FK31_9STRA</name>
<feature type="compositionally biased region" description="Basic residues" evidence="1">
    <location>
        <begin position="1"/>
        <end position="17"/>
    </location>
</feature>
<evidence type="ECO:0000313" key="3">
    <source>
        <dbReference type="EMBL" id="GMI13648.1"/>
    </source>
</evidence>
<dbReference type="EMBL" id="BRXW01000196">
    <property type="protein sequence ID" value="GMI13648.1"/>
    <property type="molecule type" value="Genomic_DNA"/>
</dbReference>
<proteinExistence type="predicted"/>
<gene>
    <name evidence="3" type="ORF">TrLO_g8568</name>
</gene>
<dbReference type="OrthoDB" id="10504858at2759"/>